<feature type="domain" description="DUF6593" evidence="1">
    <location>
        <begin position="40"/>
        <end position="162"/>
    </location>
</feature>
<dbReference type="InterPro" id="IPR046528">
    <property type="entry name" value="DUF6593"/>
</dbReference>
<comment type="caution">
    <text evidence="2">The sequence shown here is derived from an EMBL/GenBank/DDBJ whole genome shotgun (WGS) entry which is preliminary data.</text>
</comment>
<dbReference type="OrthoDB" id="10481659at2759"/>
<dbReference type="Pfam" id="PF20236">
    <property type="entry name" value="DUF6593"/>
    <property type="match status" value="1"/>
</dbReference>
<dbReference type="InParanoid" id="A0A286UD29"/>
<gene>
    <name evidence="2" type="ORF">PNOK_0750200</name>
</gene>
<organism evidence="2 3">
    <name type="scientific">Pyrrhoderma noxium</name>
    <dbReference type="NCBI Taxonomy" id="2282107"/>
    <lineage>
        <taxon>Eukaryota</taxon>
        <taxon>Fungi</taxon>
        <taxon>Dikarya</taxon>
        <taxon>Basidiomycota</taxon>
        <taxon>Agaricomycotina</taxon>
        <taxon>Agaricomycetes</taxon>
        <taxon>Hymenochaetales</taxon>
        <taxon>Hymenochaetaceae</taxon>
        <taxon>Pyrrhoderma</taxon>
    </lineage>
</organism>
<sequence>MNLYFSRLRLFEASFYIAEDEPRTADTKEKAGSDETRLVREIYRVTTTVRKHSIFPEITTIEYFDHTNPISDKLKEDGPGKVVAVISWNWPSQDSSIINIGGKVMKLNEFLKRGKGITNTNTHLKIGDSEYIWKSAVFRPAQLYDPASRSVARYIPNSGSFQLSTFVKGSFFAKVPEEKDNAKKVSRSFGASRLELEKDIFESAEERDYAVSSFFVYKACRDLSILLTPWWRKDAGEVIGIKV</sequence>
<accession>A0A286UD29</accession>
<keyword evidence="3" id="KW-1185">Reference proteome</keyword>
<dbReference type="EMBL" id="NBII01000007">
    <property type="protein sequence ID" value="PAV17438.1"/>
    <property type="molecule type" value="Genomic_DNA"/>
</dbReference>
<evidence type="ECO:0000313" key="2">
    <source>
        <dbReference type="EMBL" id="PAV17438.1"/>
    </source>
</evidence>
<dbReference type="AlphaFoldDB" id="A0A286UD29"/>
<evidence type="ECO:0000259" key="1">
    <source>
        <dbReference type="Pfam" id="PF20236"/>
    </source>
</evidence>
<protein>
    <recommendedName>
        <fullName evidence="1">DUF6593 domain-containing protein</fullName>
    </recommendedName>
</protein>
<evidence type="ECO:0000313" key="3">
    <source>
        <dbReference type="Proteomes" id="UP000217199"/>
    </source>
</evidence>
<proteinExistence type="predicted"/>
<reference evidence="2 3" key="1">
    <citation type="journal article" date="2017" name="Mol. Ecol.">
        <title>Comparative and population genomic landscape of Phellinus noxius: A hypervariable fungus causing root rot in trees.</title>
        <authorList>
            <person name="Chung C.L."/>
            <person name="Lee T.J."/>
            <person name="Akiba M."/>
            <person name="Lee H.H."/>
            <person name="Kuo T.H."/>
            <person name="Liu D."/>
            <person name="Ke H.M."/>
            <person name="Yokoi T."/>
            <person name="Roa M.B."/>
            <person name="Lu M.J."/>
            <person name="Chang Y.Y."/>
            <person name="Ann P.J."/>
            <person name="Tsai J.N."/>
            <person name="Chen C.Y."/>
            <person name="Tzean S.S."/>
            <person name="Ota Y."/>
            <person name="Hattori T."/>
            <person name="Sahashi N."/>
            <person name="Liou R.F."/>
            <person name="Kikuchi T."/>
            <person name="Tsai I.J."/>
        </authorList>
    </citation>
    <scope>NUCLEOTIDE SEQUENCE [LARGE SCALE GENOMIC DNA]</scope>
    <source>
        <strain evidence="2 3">FFPRI411160</strain>
    </source>
</reference>
<name>A0A286UD29_9AGAM</name>
<dbReference type="Proteomes" id="UP000217199">
    <property type="component" value="Unassembled WGS sequence"/>
</dbReference>